<organism evidence="2">
    <name type="scientific">anaerobic digester metagenome</name>
    <dbReference type="NCBI Taxonomy" id="1263854"/>
    <lineage>
        <taxon>unclassified sequences</taxon>
        <taxon>metagenomes</taxon>
        <taxon>ecological metagenomes</taxon>
    </lineage>
</organism>
<reference evidence="2" key="1">
    <citation type="submission" date="2019-03" db="EMBL/GenBank/DDBJ databases">
        <authorList>
            <person name="Hao L."/>
        </authorList>
    </citation>
    <scope>NUCLEOTIDE SEQUENCE</scope>
</reference>
<name>A0A485LVX1_9ZZZZ</name>
<dbReference type="NCBIfam" id="TIGR00412">
    <property type="entry name" value="redox_disulf_2"/>
    <property type="match status" value="1"/>
</dbReference>
<dbReference type="EMBL" id="CAADRN010000074">
    <property type="protein sequence ID" value="VFU12292.1"/>
    <property type="molecule type" value="Genomic_DNA"/>
</dbReference>
<gene>
    <name evidence="2" type="ORF">SCFA_1650009</name>
</gene>
<protein>
    <submittedName>
        <fullName evidence="2">Thioredoxin</fullName>
    </submittedName>
</protein>
<dbReference type="PANTHER" id="PTHR36450">
    <property type="entry name" value="THIOREDOXIN"/>
    <property type="match status" value="1"/>
</dbReference>
<dbReference type="PANTHER" id="PTHR36450:SF1">
    <property type="entry name" value="THIOREDOXIN"/>
    <property type="match status" value="1"/>
</dbReference>
<dbReference type="InterPro" id="IPR012336">
    <property type="entry name" value="Thioredoxin-like_fold"/>
</dbReference>
<dbReference type="Gene3D" id="3.40.30.10">
    <property type="entry name" value="Glutaredoxin"/>
    <property type="match status" value="1"/>
</dbReference>
<dbReference type="InterPro" id="IPR005243">
    <property type="entry name" value="THIRX-like_proc"/>
</dbReference>
<dbReference type="AlphaFoldDB" id="A0A485LVX1"/>
<evidence type="ECO:0000259" key="1">
    <source>
        <dbReference type="Pfam" id="PF13192"/>
    </source>
</evidence>
<sequence length="76" mass="8394">MIIKILGTGCANCNKLEQNTRRAVEELGLAATIEKVQDMKAIARYGVMRIPALVIDEEVKVVGKVLKVDEIKTLLK</sequence>
<dbReference type="InterPro" id="IPR036249">
    <property type="entry name" value="Thioredoxin-like_sf"/>
</dbReference>
<dbReference type="SUPFAM" id="SSF52833">
    <property type="entry name" value="Thioredoxin-like"/>
    <property type="match status" value="1"/>
</dbReference>
<dbReference type="PIRSF" id="PIRSF037031">
    <property type="entry name" value="Redox_disulphide_2"/>
    <property type="match status" value="1"/>
</dbReference>
<evidence type="ECO:0000313" key="2">
    <source>
        <dbReference type="EMBL" id="VFU12292.1"/>
    </source>
</evidence>
<proteinExistence type="predicted"/>
<dbReference type="Pfam" id="PF13192">
    <property type="entry name" value="Thioredoxin_3"/>
    <property type="match status" value="1"/>
</dbReference>
<feature type="domain" description="Thioredoxin-like fold" evidence="1">
    <location>
        <begin position="1"/>
        <end position="76"/>
    </location>
</feature>
<accession>A0A485LVX1</accession>